<dbReference type="SMART" id="SM00360">
    <property type="entry name" value="RRM"/>
    <property type="match status" value="2"/>
</dbReference>
<dbReference type="PANTHER" id="PTHR17250">
    <property type="entry name" value="NEGATIVE ELONGATION FACTOR E"/>
    <property type="match status" value="1"/>
</dbReference>
<dbReference type="GO" id="GO:0003723">
    <property type="term" value="F:RNA binding"/>
    <property type="evidence" value="ECO:0007669"/>
    <property type="project" value="UniProtKB-UniRule"/>
</dbReference>
<reference evidence="14 15" key="1">
    <citation type="submission" date="2013-02" db="EMBL/GenBank/DDBJ databases">
        <title>The Genome Annotation of Plasmodium falciparum CAMP/Malaysia.</title>
        <authorList>
            <consortium name="The Broad Institute Genome Sequencing Platform"/>
            <consortium name="The Broad Institute Genome Sequencing Center for Infectious Disease"/>
            <person name="Neafsey D."/>
            <person name="Hoffman S."/>
            <person name="Volkman S."/>
            <person name="Rosenthal P."/>
            <person name="Walker B."/>
            <person name="Young S.K."/>
            <person name="Zeng Q."/>
            <person name="Gargeya S."/>
            <person name="Fitzgerald M."/>
            <person name="Haas B."/>
            <person name="Abouelleil A."/>
            <person name="Allen A.W."/>
            <person name="Alvarado L."/>
            <person name="Arachchi H.M."/>
            <person name="Berlin A.M."/>
            <person name="Chapman S.B."/>
            <person name="Gainer-Dewar J."/>
            <person name="Goldberg J."/>
            <person name="Griggs A."/>
            <person name="Gujja S."/>
            <person name="Hansen M."/>
            <person name="Howarth C."/>
            <person name="Imamovic A."/>
            <person name="Ireland A."/>
            <person name="Larimer J."/>
            <person name="McCowan C."/>
            <person name="Murphy C."/>
            <person name="Pearson M."/>
            <person name="Poon T.W."/>
            <person name="Priest M."/>
            <person name="Roberts A."/>
            <person name="Saif S."/>
            <person name="Shea T."/>
            <person name="Sisk P."/>
            <person name="Sykes S."/>
            <person name="Wortman J."/>
            <person name="Nusbaum C."/>
            <person name="Birren B."/>
        </authorList>
    </citation>
    <scope>NUCLEOTIDE SEQUENCE [LARGE SCALE GENOMIC DNA]</scope>
    <source>
        <strain evidence="14 15">CAMP/Malaysia</strain>
    </source>
</reference>
<evidence type="ECO:0000256" key="10">
    <source>
        <dbReference type="ARBA" id="ARBA00023242"/>
    </source>
</evidence>
<keyword evidence="9" id="KW-0804">Transcription</keyword>
<dbReference type="GO" id="GO:0034244">
    <property type="term" value="P:negative regulation of transcription elongation by RNA polymerase II"/>
    <property type="evidence" value="ECO:0007669"/>
    <property type="project" value="TreeGrafter"/>
</dbReference>
<dbReference type="GO" id="GO:0005694">
    <property type="term" value="C:chromosome"/>
    <property type="evidence" value="ECO:0007669"/>
    <property type="project" value="UniProtKB-SubCell"/>
</dbReference>
<feature type="compositionally biased region" description="Low complexity" evidence="12">
    <location>
        <begin position="481"/>
        <end position="500"/>
    </location>
</feature>
<dbReference type="InterPro" id="IPR012677">
    <property type="entry name" value="Nucleotide-bd_a/b_plait_sf"/>
</dbReference>
<protein>
    <recommendedName>
        <fullName evidence="4">Negative elongation factor E</fullName>
    </recommendedName>
</protein>
<keyword evidence="10" id="KW-0539">Nucleus</keyword>
<evidence type="ECO:0000256" key="4">
    <source>
        <dbReference type="ARBA" id="ARBA00014464"/>
    </source>
</evidence>
<feature type="compositionally biased region" description="Low complexity" evidence="12">
    <location>
        <begin position="425"/>
        <end position="435"/>
    </location>
</feature>
<dbReference type="GO" id="GO:0032021">
    <property type="term" value="C:NELF complex"/>
    <property type="evidence" value="ECO:0007669"/>
    <property type="project" value="InterPro"/>
</dbReference>
<evidence type="ECO:0000256" key="7">
    <source>
        <dbReference type="ARBA" id="ARBA00022884"/>
    </source>
</evidence>
<dbReference type="Pfam" id="PF00076">
    <property type="entry name" value="RRM_1"/>
    <property type="match status" value="2"/>
</dbReference>
<dbReference type="PANTHER" id="PTHR17250:SF0">
    <property type="entry name" value="NEGATIVE ELONGATION FACTOR E"/>
    <property type="match status" value="1"/>
</dbReference>
<evidence type="ECO:0000256" key="5">
    <source>
        <dbReference type="ARBA" id="ARBA00022454"/>
    </source>
</evidence>
<feature type="compositionally biased region" description="Basic and acidic residues" evidence="12">
    <location>
        <begin position="570"/>
        <end position="582"/>
    </location>
</feature>
<dbReference type="SUPFAM" id="SSF54928">
    <property type="entry name" value="RNA-binding domain, RBD"/>
    <property type="match status" value="2"/>
</dbReference>
<evidence type="ECO:0000313" key="15">
    <source>
        <dbReference type="Proteomes" id="UP000030694"/>
    </source>
</evidence>
<dbReference type="Gene3D" id="3.30.70.330">
    <property type="match status" value="2"/>
</dbReference>
<evidence type="ECO:0000256" key="6">
    <source>
        <dbReference type="ARBA" id="ARBA00022491"/>
    </source>
</evidence>
<sequence>MSLNFSIANVVYVKNLSSDITEENIREKFGSCDEIISITFKNFPGLNQKYCQIEFKTSEGITNASRLNGESLLNVPMVVSVIEPIINNTNLSELSTTECDKNVNSLLDVRNSITNQGVQTLLLQKQVISEQKKRLVDFQNSLNEKNNKFDVFSKIVYMENIPEKYGEEDIKAFFQNVGNTTSYKLQYNEQKKVHTAFVEFKNEEHAKAALNLSGTKVGLHEICIRDAYSLINDKDILKNNFSFYSNNTTGENSSNNLVNTNTIMNSTNNLAIINNMNNINNINNNNKFLLTTNPNVNQKVEKVLALKEKLAMKLCAMYNPNMLLVNNLVQATNPYLLNVNNTENANLQQINLETANSRQEGKRNDTQNDKTEKENEKENEKEKDKENEKDKEKDNNSIDKSSYDRHRERKKSDNIKIKKYKHKNSTSSKYSYSSYSEEKTSSRSYSRSSTSSNKHKRNTISYVRREKKYIYDKNKKRKRSYNYSKSNSSYSNSKSNSRSSYESDYHRYKSSYRKISKRKRSHKYTTSSSRSNSSYSERRRRSRRDSEVSKPWWVKESEKMKMRQKIKEKKMREMAIREKNRR</sequence>
<keyword evidence="7 11" id="KW-0694">RNA-binding</keyword>
<evidence type="ECO:0000256" key="2">
    <source>
        <dbReference type="ARBA" id="ARBA00004286"/>
    </source>
</evidence>
<gene>
    <name evidence="14" type="ORF">PFMC_01321</name>
</gene>
<feature type="region of interest" description="Disordered" evidence="12">
    <location>
        <begin position="353"/>
        <end position="582"/>
    </location>
</feature>
<evidence type="ECO:0000256" key="11">
    <source>
        <dbReference type="PROSITE-ProRule" id="PRU00176"/>
    </source>
</evidence>
<dbReference type="Proteomes" id="UP000030694">
    <property type="component" value="Unassembled WGS sequence"/>
</dbReference>
<dbReference type="InterPro" id="IPR000504">
    <property type="entry name" value="RRM_dom"/>
</dbReference>
<comment type="similarity">
    <text evidence="3">Belongs to the RRM NELF-E family.</text>
</comment>
<dbReference type="SMR" id="A0A024XCI3"/>
<keyword evidence="5" id="KW-0158">Chromosome</keyword>
<feature type="domain" description="RRM" evidence="13">
    <location>
        <begin position="9"/>
        <end position="84"/>
    </location>
</feature>
<reference evidence="14 15" key="2">
    <citation type="submission" date="2013-02" db="EMBL/GenBank/DDBJ databases">
        <title>The Genome Sequence of Plasmodium falciparum CAMP/Malaysia.</title>
        <authorList>
            <consortium name="The Broad Institute Genome Sequencing Platform"/>
            <consortium name="The Broad Institute Genome Sequencing Center for Infectious Disease"/>
            <person name="Neafsey D."/>
            <person name="Cheeseman I."/>
            <person name="Volkman S."/>
            <person name="Adams J."/>
            <person name="Walker B."/>
            <person name="Young S.K."/>
            <person name="Zeng Q."/>
            <person name="Gargeya S."/>
            <person name="Fitzgerald M."/>
            <person name="Haas B."/>
            <person name="Abouelleil A."/>
            <person name="Alvarado L."/>
            <person name="Arachchi H.M."/>
            <person name="Berlin A.M."/>
            <person name="Chapman S.B."/>
            <person name="Dewar J."/>
            <person name="Goldberg J."/>
            <person name="Griggs A."/>
            <person name="Gujja S."/>
            <person name="Hansen M."/>
            <person name="Howarth C."/>
            <person name="Imamovic A."/>
            <person name="Larimer J."/>
            <person name="McCowan C."/>
            <person name="Murphy C."/>
            <person name="Neiman D."/>
            <person name="Pearson M."/>
            <person name="Priest M."/>
            <person name="Roberts A."/>
            <person name="Saif S."/>
            <person name="Shea T."/>
            <person name="Sisk P."/>
            <person name="Sykes S."/>
            <person name="Wortman J."/>
            <person name="Nusbaum C."/>
            <person name="Birren B."/>
        </authorList>
    </citation>
    <scope>NUCLEOTIDE SEQUENCE [LARGE SCALE GENOMIC DNA]</scope>
    <source>
        <strain evidence="14 15">CAMP/Malaysia</strain>
    </source>
</reference>
<feature type="compositionally biased region" description="Basic and acidic residues" evidence="12">
    <location>
        <begin position="359"/>
        <end position="416"/>
    </location>
</feature>
<evidence type="ECO:0000256" key="9">
    <source>
        <dbReference type="ARBA" id="ARBA00023163"/>
    </source>
</evidence>
<keyword evidence="6" id="KW-0678">Repressor</keyword>
<dbReference type="OMA" id="KFESCDE"/>
<evidence type="ECO:0000259" key="13">
    <source>
        <dbReference type="PROSITE" id="PS50102"/>
    </source>
</evidence>
<dbReference type="PROSITE" id="PS50102">
    <property type="entry name" value="RRM"/>
    <property type="match status" value="2"/>
</dbReference>
<feature type="compositionally biased region" description="Low complexity" evidence="12">
    <location>
        <begin position="442"/>
        <end position="452"/>
    </location>
</feature>
<feature type="domain" description="RRM" evidence="13">
    <location>
        <begin position="154"/>
        <end position="229"/>
    </location>
</feature>
<comment type="subcellular location">
    <subcellularLocation>
        <location evidence="2">Chromosome</location>
    </subcellularLocation>
    <subcellularLocation>
        <location evidence="1">Nucleus</location>
    </subcellularLocation>
</comment>
<name>A0A024XCI3_PLAFC</name>
<dbReference type="AlphaFoldDB" id="A0A024XCI3"/>
<dbReference type="InterPro" id="IPR035979">
    <property type="entry name" value="RBD_domain_sf"/>
</dbReference>
<feature type="compositionally biased region" description="Low complexity" evidence="12">
    <location>
        <begin position="524"/>
        <end position="535"/>
    </location>
</feature>
<evidence type="ECO:0000313" key="14">
    <source>
        <dbReference type="EMBL" id="ETW62800.1"/>
    </source>
</evidence>
<evidence type="ECO:0000256" key="1">
    <source>
        <dbReference type="ARBA" id="ARBA00004123"/>
    </source>
</evidence>
<dbReference type="OrthoDB" id="4726at2759"/>
<feature type="compositionally biased region" description="Basic residues" evidence="12">
    <location>
        <begin position="508"/>
        <end position="523"/>
    </location>
</feature>
<keyword evidence="8" id="KW-0805">Transcription regulation</keyword>
<dbReference type="EMBL" id="KI927490">
    <property type="protein sequence ID" value="ETW62800.1"/>
    <property type="molecule type" value="Genomic_DNA"/>
</dbReference>
<accession>A0A024XCI3</accession>
<dbReference type="InterPro" id="IPR033102">
    <property type="entry name" value="NELFE"/>
</dbReference>
<evidence type="ECO:0000256" key="8">
    <source>
        <dbReference type="ARBA" id="ARBA00023015"/>
    </source>
</evidence>
<feature type="compositionally biased region" description="Basic and acidic residues" evidence="12">
    <location>
        <begin position="544"/>
        <end position="561"/>
    </location>
</feature>
<proteinExistence type="inferred from homology"/>
<organism evidence="14 15">
    <name type="scientific">Plasmodium falciparum (isolate Camp / Malaysia)</name>
    <dbReference type="NCBI Taxonomy" id="5835"/>
    <lineage>
        <taxon>Eukaryota</taxon>
        <taxon>Sar</taxon>
        <taxon>Alveolata</taxon>
        <taxon>Apicomplexa</taxon>
        <taxon>Aconoidasida</taxon>
        <taxon>Haemosporida</taxon>
        <taxon>Plasmodiidae</taxon>
        <taxon>Plasmodium</taxon>
        <taxon>Plasmodium (Laverania)</taxon>
    </lineage>
</organism>
<evidence type="ECO:0000256" key="3">
    <source>
        <dbReference type="ARBA" id="ARBA00006120"/>
    </source>
</evidence>
<evidence type="ECO:0000256" key="12">
    <source>
        <dbReference type="SAM" id="MobiDB-lite"/>
    </source>
</evidence>